<evidence type="ECO:0008006" key="3">
    <source>
        <dbReference type="Google" id="ProtNLM"/>
    </source>
</evidence>
<evidence type="ECO:0000313" key="2">
    <source>
        <dbReference type="Proteomes" id="UP000240542"/>
    </source>
</evidence>
<name>A0A2P8CY99_9ACTN</name>
<sequence length="250" mass="25021">MAATTIAVFSLGGAPGVTTLSLALAATWPAQGSTVLVEADSSGGAIAAWRRMPTSPGLVDLAAAARTGSAFAPEQDETLLRCTQTLPGGQRVCVAPATADRAGGAVTLIAQHPAVLASASGPVVVVDVGRMTPRSAAAHLAAAADVAVLVVGDDLAQLKRAKEVAPALRAGLRRFGVVVAGNGNGDWQIAEAIAAPVWARLPQDVRAAAFLSGSGAASQLRRRPLMAAARRLGHTIAEGVAPEPVAVSTP</sequence>
<dbReference type="InterPro" id="IPR027417">
    <property type="entry name" value="P-loop_NTPase"/>
</dbReference>
<dbReference type="Proteomes" id="UP000240542">
    <property type="component" value="Unassembled WGS sequence"/>
</dbReference>
<dbReference type="EMBL" id="PYGA01000024">
    <property type="protein sequence ID" value="PSK89935.1"/>
    <property type="molecule type" value="Genomic_DNA"/>
</dbReference>
<dbReference type="SUPFAM" id="SSF52540">
    <property type="entry name" value="P-loop containing nucleoside triphosphate hydrolases"/>
    <property type="match status" value="1"/>
</dbReference>
<proteinExistence type="predicted"/>
<reference evidence="1 2" key="1">
    <citation type="submission" date="2018-03" db="EMBL/GenBank/DDBJ databases">
        <title>Genomic Encyclopedia of Archaeal and Bacterial Type Strains, Phase II (KMG-II): from individual species to whole genera.</title>
        <authorList>
            <person name="Goeker M."/>
        </authorList>
    </citation>
    <scope>NUCLEOTIDE SEQUENCE [LARGE SCALE GENOMIC DNA]</scope>
    <source>
        <strain evidence="1 2">DSM 45312</strain>
    </source>
</reference>
<evidence type="ECO:0000313" key="1">
    <source>
        <dbReference type="EMBL" id="PSK89935.1"/>
    </source>
</evidence>
<comment type="caution">
    <text evidence="1">The sequence shown here is derived from an EMBL/GenBank/DDBJ whole genome shotgun (WGS) entry which is preliminary data.</text>
</comment>
<dbReference type="RefSeq" id="WP_106585993.1">
    <property type="nucleotide sequence ID" value="NZ_PYGA01000024.1"/>
</dbReference>
<dbReference type="Gene3D" id="3.40.50.300">
    <property type="entry name" value="P-loop containing nucleotide triphosphate hydrolases"/>
    <property type="match status" value="1"/>
</dbReference>
<accession>A0A2P8CY99</accession>
<keyword evidence="2" id="KW-1185">Reference proteome</keyword>
<gene>
    <name evidence="1" type="ORF">CLV63_12439</name>
</gene>
<dbReference type="AlphaFoldDB" id="A0A2P8CY99"/>
<protein>
    <recommendedName>
        <fullName evidence="3">MinD-like ATPase involved in chromosome partitioning or flagellar assembly</fullName>
    </recommendedName>
</protein>
<dbReference type="OrthoDB" id="5243870at2"/>
<organism evidence="1 2">
    <name type="scientific">Murinocardiopsis flavida</name>
    <dbReference type="NCBI Taxonomy" id="645275"/>
    <lineage>
        <taxon>Bacteria</taxon>
        <taxon>Bacillati</taxon>
        <taxon>Actinomycetota</taxon>
        <taxon>Actinomycetes</taxon>
        <taxon>Streptosporangiales</taxon>
        <taxon>Nocardiopsidaceae</taxon>
        <taxon>Murinocardiopsis</taxon>
    </lineage>
</organism>